<reference evidence="3 4" key="1">
    <citation type="journal article" date="2019" name="Nat. Plants">
        <title>Stout camphor tree genome fills gaps in understanding of flowering plant genome evolution.</title>
        <authorList>
            <person name="Chaw S.M."/>
            <person name="Liu Y.C."/>
            <person name="Wu Y.W."/>
            <person name="Wang H.Y."/>
            <person name="Lin C.I."/>
            <person name="Wu C.S."/>
            <person name="Ke H.M."/>
            <person name="Chang L.Y."/>
            <person name="Hsu C.Y."/>
            <person name="Yang H.T."/>
            <person name="Sudianto E."/>
            <person name="Hsu M.H."/>
            <person name="Wu K.P."/>
            <person name="Wang L.N."/>
            <person name="Leebens-Mack J.H."/>
            <person name="Tsai I.J."/>
        </authorList>
    </citation>
    <scope>NUCLEOTIDE SEQUENCE [LARGE SCALE GENOMIC DNA]</scope>
    <source>
        <strain evidence="4">cv. Chaw 1501</strain>
        <tissue evidence="3">Young leaves</tissue>
    </source>
</reference>
<feature type="repeat" description="PPR" evidence="2">
    <location>
        <begin position="186"/>
        <end position="216"/>
    </location>
</feature>
<organism evidence="3 4">
    <name type="scientific">Cinnamomum micranthum f. kanehirae</name>
    <dbReference type="NCBI Taxonomy" id="337451"/>
    <lineage>
        <taxon>Eukaryota</taxon>
        <taxon>Viridiplantae</taxon>
        <taxon>Streptophyta</taxon>
        <taxon>Embryophyta</taxon>
        <taxon>Tracheophyta</taxon>
        <taxon>Spermatophyta</taxon>
        <taxon>Magnoliopsida</taxon>
        <taxon>Magnoliidae</taxon>
        <taxon>Laurales</taxon>
        <taxon>Lauraceae</taxon>
        <taxon>Cinnamomum</taxon>
    </lineage>
</organism>
<feature type="repeat" description="PPR" evidence="2">
    <location>
        <begin position="521"/>
        <end position="555"/>
    </location>
</feature>
<dbReference type="InterPro" id="IPR011990">
    <property type="entry name" value="TPR-like_helical_dom_sf"/>
</dbReference>
<dbReference type="PANTHER" id="PTHR47926">
    <property type="entry name" value="PENTATRICOPEPTIDE REPEAT-CONTAINING PROTEIN"/>
    <property type="match status" value="1"/>
</dbReference>
<feature type="repeat" description="PPR" evidence="2">
    <location>
        <begin position="116"/>
        <end position="150"/>
    </location>
</feature>
<dbReference type="FunFam" id="1.25.40.10:FF:000393">
    <property type="entry name" value="Pentatricopeptide repeat-containing protein At1g20230"/>
    <property type="match status" value="1"/>
</dbReference>
<dbReference type="FunFam" id="1.25.40.10:FF:000344">
    <property type="entry name" value="Pentatricopeptide repeat-containing protein"/>
    <property type="match status" value="1"/>
</dbReference>
<dbReference type="InterPro" id="IPR046960">
    <property type="entry name" value="PPR_At4g14850-like_plant"/>
</dbReference>
<evidence type="ECO:0000313" key="3">
    <source>
        <dbReference type="EMBL" id="RWR89212.1"/>
    </source>
</evidence>
<dbReference type="Pfam" id="PF13041">
    <property type="entry name" value="PPR_2"/>
    <property type="match status" value="2"/>
</dbReference>
<evidence type="ECO:0000313" key="4">
    <source>
        <dbReference type="Proteomes" id="UP000283530"/>
    </source>
</evidence>
<dbReference type="InterPro" id="IPR002885">
    <property type="entry name" value="PPR_rpt"/>
</dbReference>
<dbReference type="PROSITE" id="PS51375">
    <property type="entry name" value="PPR"/>
    <property type="match status" value="7"/>
</dbReference>
<comment type="caution">
    <text evidence="3">The sequence shown here is derived from an EMBL/GenBank/DDBJ whole genome shotgun (WGS) entry which is preliminary data.</text>
</comment>
<evidence type="ECO:0000256" key="2">
    <source>
        <dbReference type="PROSITE-ProRule" id="PRU00708"/>
    </source>
</evidence>
<feature type="repeat" description="PPR" evidence="2">
    <location>
        <begin position="350"/>
        <end position="384"/>
    </location>
</feature>
<accession>A0A3S3NYH9</accession>
<dbReference type="STRING" id="337451.A0A3S3NYH9"/>
<dbReference type="InterPro" id="IPR046848">
    <property type="entry name" value="E_motif"/>
</dbReference>
<dbReference type="FunFam" id="1.25.40.10:FF:000090">
    <property type="entry name" value="Pentatricopeptide repeat-containing protein, chloroplastic"/>
    <property type="match status" value="1"/>
</dbReference>
<name>A0A3S3NYH9_9MAGN</name>
<dbReference type="Gene3D" id="1.25.40.10">
    <property type="entry name" value="Tetratricopeptide repeat domain"/>
    <property type="match status" value="5"/>
</dbReference>
<feature type="repeat" description="PPR" evidence="2">
    <location>
        <begin position="315"/>
        <end position="349"/>
    </location>
</feature>
<gene>
    <name evidence="3" type="ORF">CKAN_01826100</name>
</gene>
<dbReference type="PANTHER" id="PTHR47926:SF500">
    <property type="entry name" value="REPEAT-CONTAINING PROTEIN, PUTATIVE-RELATED"/>
    <property type="match status" value="1"/>
</dbReference>
<dbReference type="AlphaFoldDB" id="A0A3S3NYH9"/>
<keyword evidence="4" id="KW-1185">Reference proteome</keyword>
<feature type="repeat" description="PPR" evidence="2">
    <location>
        <begin position="217"/>
        <end position="251"/>
    </location>
</feature>
<dbReference type="Pfam" id="PF01535">
    <property type="entry name" value="PPR"/>
    <property type="match status" value="9"/>
</dbReference>
<sequence length="763" mass="84855">MKPISAVIRNPHNKISFLKSNLLIQSSLSITTDSIASKFNCRTSISNRFSAESYGRFLDACLLSKNLCSGKLVHAKIVIAGLEKDSFLVTKLIGLYSVCGNVPVAEWVFNQVSNCNVFLMNAMIRGYCANGLYQKALDFLEVKMEDGMKPDSYTLSCLLKACGLLFNLQEGERIRNLAEESGLDKDIFVSNALIGMYAKCGSLVDGIQVFERMPQRDIVSWNSIISAYVQEGLEEEAIVKVQELVRSGLRPDRVTIISALSMCSSVEMLREIHGYAITSGYERISTVRNSLISMYGKCGRVEEFRWLFDNSTCTDNATWNAVISGYAQNGRFEESIKLLRDMKLVGFDSDVVTYSGIISSFSQNGQSEQAMRIFEELLNSGLKPDIITVASVLPAISDLQYLDKCREIHAYSYRNGLEYDRRVRNALVSVYSKCGSVQDAEQVFSKIMERDVISWSSMVVGYTQNGFLNEALNTFRQMIISKTTPNPITITSALSACAGMASLRHGKEIHLWALKNRFEGQTFVASALIDMYAKCGKIKESRRVFDLMTDRNLVTWNAMIGGYAVHGLGENALEIFGMVEEPDQISFLAALSACNHGGLVDKGTDIFNSMKRFRVGPTGGHYSCVVDMLGRSGRVDEALDLIQNSPVEANAHLWGALLGACKTYSNLEIAIYAGARVIELGCKNPGYYVQLSNILADFGRWEHAEVMRKLMKEKGVKKVVGCSWIEVNEGVHSFVARDRAQHPEWESLFKMLKGLNEQMKGMG</sequence>
<dbReference type="GO" id="GO:0003723">
    <property type="term" value="F:RNA binding"/>
    <property type="evidence" value="ECO:0007669"/>
    <property type="project" value="InterPro"/>
</dbReference>
<dbReference type="OrthoDB" id="185373at2759"/>
<feature type="repeat" description="PPR" evidence="2">
    <location>
        <begin position="451"/>
        <end position="485"/>
    </location>
</feature>
<dbReference type="EMBL" id="QPKB01000007">
    <property type="protein sequence ID" value="RWR89212.1"/>
    <property type="molecule type" value="Genomic_DNA"/>
</dbReference>
<dbReference type="Pfam" id="PF20431">
    <property type="entry name" value="E_motif"/>
    <property type="match status" value="1"/>
</dbReference>
<dbReference type="Proteomes" id="UP000283530">
    <property type="component" value="Unassembled WGS sequence"/>
</dbReference>
<dbReference type="FunFam" id="1.25.40.10:FF:000351">
    <property type="entry name" value="Pentatricopeptide repeat-containing protein"/>
    <property type="match status" value="1"/>
</dbReference>
<proteinExistence type="predicted"/>
<keyword evidence="1" id="KW-0677">Repeat</keyword>
<dbReference type="GO" id="GO:0009451">
    <property type="term" value="P:RNA modification"/>
    <property type="evidence" value="ECO:0007669"/>
    <property type="project" value="InterPro"/>
</dbReference>
<dbReference type="NCBIfam" id="TIGR00756">
    <property type="entry name" value="PPR"/>
    <property type="match status" value="7"/>
</dbReference>
<protein>
    <submittedName>
        <fullName evidence="3">Pentatricopeptide repeat</fullName>
    </submittedName>
</protein>
<dbReference type="SUPFAM" id="SSF48452">
    <property type="entry name" value="TPR-like"/>
    <property type="match status" value="1"/>
</dbReference>
<evidence type="ECO:0000256" key="1">
    <source>
        <dbReference type="ARBA" id="ARBA00022737"/>
    </source>
</evidence>